<dbReference type="GO" id="GO:0004252">
    <property type="term" value="F:serine-type endopeptidase activity"/>
    <property type="evidence" value="ECO:0007669"/>
    <property type="project" value="InterPro"/>
</dbReference>
<feature type="chain" id="PRO_5031142684" description="Peptidase S49 domain-containing protein" evidence="11">
    <location>
        <begin position="36"/>
        <end position="484"/>
    </location>
</feature>
<keyword evidence="7" id="KW-0720">Serine protease</keyword>
<protein>
    <recommendedName>
        <fullName evidence="15">Peptidase S49 domain-containing protein</fullName>
    </recommendedName>
</protein>
<dbReference type="PANTHER" id="PTHR42987">
    <property type="entry name" value="PEPTIDASE S49"/>
    <property type="match status" value="1"/>
</dbReference>
<evidence type="ECO:0000256" key="9">
    <source>
        <dbReference type="ARBA" id="ARBA00023136"/>
    </source>
</evidence>
<evidence type="ECO:0000259" key="13">
    <source>
        <dbReference type="Pfam" id="PF08496"/>
    </source>
</evidence>
<name>A0A7S2SUE5_9STRA</name>
<comment type="similarity">
    <text evidence="2">Belongs to the peptidase S49 family.</text>
</comment>
<evidence type="ECO:0000256" key="8">
    <source>
        <dbReference type="ARBA" id="ARBA00022989"/>
    </source>
</evidence>
<proteinExistence type="inferred from homology"/>
<gene>
    <name evidence="14" type="ORF">RMAR1173_LOCUS20897</name>
</gene>
<evidence type="ECO:0000256" key="1">
    <source>
        <dbReference type="ARBA" id="ARBA00004236"/>
    </source>
</evidence>
<evidence type="ECO:0000256" key="5">
    <source>
        <dbReference type="ARBA" id="ARBA00022692"/>
    </source>
</evidence>
<reference evidence="14" key="1">
    <citation type="submission" date="2021-01" db="EMBL/GenBank/DDBJ databases">
        <authorList>
            <person name="Corre E."/>
            <person name="Pelletier E."/>
            <person name="Niang G."/>
            <person name="Scheremetjew M."/>
            <person name="Finn R."/>
            <person name="Kale V."/>
            <person name="Holt S."/>
            <person name="Cochrane G."/>
            <person name="Meng A."/>
            <person name="Brown T."/>
            <person name="Cohen L."/>
        </authorList>
    </citation>
    <scope>NUCLEOTIDE SEQUENCE</scope>
    <source>
        <strain evidence="14">CCMP1243</strain>
    </source>
</reference>
<evidence type="ECO:0000256" key="6">
    <source>
        <dbReference type="ARBA" id="ARBA00022801"/>
    </source>
</evidence>
<dbReference type="Gene3D" id="6.20.330.10">
    <property type="match status" value="1"/>
</dbReference>
<dbReference type="CDD" id="cd07023">
    <property type="entry name" value="S49_Sppa_N_C"/>
    <property type="match status" value="1"/>
</dbReference>
<keyword evidence="11" id="KW-0732">Signal</keyword>
<dbReference type="Gene3D" id="3.90.226.10">
    <property type="entry name" value="2-enoyl-CoA Hydratase, Chain A, domain 1"/>
    <property type="match status" value="1"/>
</dbReference>
<comment type="subcellular location">
    <subcellularLocation>
        <location evidence="1">Cell membrane</location>
    </subcellularLocation>
</comment>
<evidence type="ECO:0000256" key="4">
    <source>
        <dbReference type="ARBA" id="ARBA00022670"/>
    </source>
</evidence>
<evidence type="ECO:0000256" key="7">
    <source>
        <dbReference type="ARBA" id="ARBA00022825"/>
    </source>
</evidence>
<sequence length="484" mass="51794">MTLAMAVRHPWSRGRGMSLLAGTLLLSSWCCEVSGLRLLSPNETATLVDVLDGLKTGNSSYIPPPYNETAAWNDYGLIQKLTQKPLFLVVAGLVIGLIATALSSAVHRSSSSSGRASGSPASWINTALTLWFIASRVLGSMDGGPALAGGEFTFTVLNQRLHTDTMGLRAIVKNQSGVNNWPQKLPKAAHAVARSWVAGRQSETQHLPGGNTTAERPRACFVIDFNGARDATAQVDDLRLAVSLVLQVAEPDRGDEVVVLLESRGGTVESYGLGAAQLARLKDANISLTVCVDKVATSGGYMMACVADRLVASPFAMVGSIGVFGSIINAHESLRRLGLEPVTLKAGKKKNNLDMLGKITPEGLEQQQQQIDRIHKAFKQHILHFRPQVEASFDEVTDGDVWLGLEAVGLGLVDELQPSDSLLATKMRSTSSNIDSTAAAPPPQLVVKLEKREKTRGVWGRARTGVQSLSSLSRIAKLHSALLR</sequence>
<keyword evidence="6" id="KW-0378">Hydrolase</keyword>
<dbReference type="AlphaFoldDB" id="A0A7S2SUE5"/>
<dbReference type="InterPro" id="IPR029045">
    <property type="entry name" value="ClpP/crotonase-like_dom_sf"/>
</dbReference>
<dbReference type="InterPro" id="IPR002142">
    <property type="entry name" value="Peptidase_S49"/>
</dbReference>
<keyword evidence="5 10" id="KW-0812">Transmembrane</keyword>
<evidence type="ECO:0000256" key="3">
    <source>
        <dbReference type="ARBA" id="ARBA00022475"/>
    </source>
</evidence>
<feature type="transmembrane region" description="Helical" evidence="10">
    <location>
        <begin position="86"/>
        <end position="106"/>
    </location>
</feature>
<dbReference type="GO" id="GO:0005886">
    <property type="term" value="C:plasma membrane"/>
    <property type="evidence" value="ECO:0007669"/>
    <property type="project" value="UniProtKB-SubCell"/>
</dbReference>
<dbReference type="Pfam" id="PF01343">
    <property type="entry name" value="Peptidase_S49"/>
    <property type="match status" value="1"/>
</dbReference>
<dbReference type="Pfam" id="PF08496">
    <property type="entry name" value="Peptidase_S49_N"/>
    <property type="match status" value="1"/>
</dbReference>
<dbReference type="EMBL" id="HBHJ01031602">
    <property type="protein sequence ID" value="CAD9709904.1"/>
    <property type="molecule type" value="Transcribed_RNA"/>
</dbReference>
<dbReference type="PANTHER" id="PTHR42987:SF4">
    <property type="entry name" value="PROTEASE SOHB-RELATED"/>
    <property type="match status" value="1"/>
</dbReference>
<evidence type="ECO:0000313" key="14">
    <source>
        <dbReference type="EMBL" id="CAD9709904.1"/>
    </source>
</evidence>
<feature type="signal peptide" evidence="11">
    <location>
        <begin position="1"/>
        <end position="35"/>
    </location>
</feature>
<evidence type="ECO:0000256" key="10">
    <source>
        <dbReference type="SAM" id="Phobius"/>
    </source>
</evidence>
<evidence type="ECO:0000259" key="12">
    <source>
        <dbReference type="Pfam" id="PF01343"/>
    </source>
</evidence>
<evidence type="ECO:0000256" key="11">
    <source>
        <dbReference type="SAM" id="SignalP"/>
    </source>
</evidence>
<keyword evidence="4" id="KW-0645">Protease</keyword>
<dbReference type="SUPFAM" id="SSF52096">
    <property type="entry name" value="ClpP/crotonase"/>
    <property type="match status" value="1"/>
</dbReference>
<evidence type="ECO:0008006" key="15">
    <source>
        <dbReference type="Google" id="ProtNLM"/>
    </source>
</evidence>
<keyword evidence="9 10" id="KW-0472">Membrane</keyword>
<keyword evidence="3" id="KW-1003">Cell membrane</keyword>
<dbReference type="InterPro" id="IPR047272">
    <property type="entry name" value="S49_SppA_C"/>
</dbReference>
<feature type="domain" description="Peptidase S49 N-terminal proteobacteria" evidence="13">
    <location>
        <begin position="149"/>
        <end position="278"/>
    </location>
</feature>
<accession>A0A7S2SUE5</accession>
<dbReference type="InterPro" id="IPR013703">
    <property type="entry name" value="Peptidase_S49_N_proteobac"/>
</dbReference>
<evidence type="ECO:0000256" key="2">
    <source>
        <dbReference type="ARBA" id="ARBA00008683"/>
    </source>
</evidence>
<dbReference type="GO" id="GO:0006508">
    <property type="term" value="P:proteolysis"/>
    <property type="evidence" value="ECO:0007669"/>
    <property type="project" value="UniProtKB-KW"/>
</dbReference>
<keyword evidence="8 10" id="KW-1133">Transmembrane helix</keyword>
<organism evidence="14">
    <name type="scientific">Rhizochromulina marina</name>
    <dbReference type="NCBI Taxonomy" id="1034831"/>
    <lineage>
        <taxon>Eukaryota</taxon>
        <taxon>Sar</taxon>
        <taxon>Stramenopiles</taxon>
        <taxon>Ochrophyta</taxon>
        <taxon>Dictyochophyceae</taxon>
        <taxon>Rhizochromulinales</taxon>
        <taxon>Rhizochromulina</taxon>
    </lineage>
</organism>
<feature type="domain" description="Peptidase S49" evidence="12">
    <location>
        <begin position="281"/>
        <end position="427"/>
    </location>
</feature>